<dbReference type="EMBL" id="MH396014">
    <property type="protein sequence ID" value="AXI97217.1"/>
    <property type="molecule type" value="Genomic_DNA"/>
</dbReference>
<dbReference type="PANTHER" id="PTHR34472:SF1">
    <property type="entry name" value="SULFUR CARRIER PROTEIN THIS"/>
    <property type="match status" value="1"/>
</dbReference>
<accession>A0A345U9T1</accession>
<dbReference type="CDD" id="cd00565">
    <property type="entry name" value="Ubl_ThiS"/>
    <property type="match status" value="1"/>
</dbReference>
<dbReference type="AlphaFoldDB" id="A0A345U9T1"/>
<dbReference type="InterPro" id="IPR016155">
    <property type="entry name" value="Mopterin_synth/thiamin_S_b"/>
</dbReference>
<dbReference type="SUPFAM" id="SSF54285">
    <property type="entry name" value="MoaD/ThiS"/>
    <property type="match status" value="1"/>
</dbReference>
<dbReference type="GeneID" id="37623828"/>
<dbReference type="InterPro" id="IPR003749">
    <property type="entry name" value="ThiS/MoaD-like"/>
</dbReference>
<sequence>MNKVYNTIFINGQAFNCAKSMSLKELLVYLEFDLSLIVIEYNNNIVNSYEFKNIFLKPQDKIEIITIVGGG</sequence>
<evidence type="ECO:0000313" key="1">
    <source>
        <dbReference type="EMBL" id="AXI97217.1"/>
    </source>
</evidence>
<keyword evidence="1" id="KW-0934">Plastid</keyword>
<dbReference type="Pfam" id="PF02597">
    <property type="entry name" value="ThiS"/>
    <property type="match status" value="1"/>
</dbReference>
<dbReference type="InterPro" id="IPR010035">
    <property type="entry name" value="Thi_S"/>
</dbReference>
<organism evidence="1">
    <name type="scientific">Gracilariopsis longissima</name>
    <dbReference type="NCBI Taxonomy" id="172976"/>
    <lineage>
        <taxon>Eukaryota</taxon>
        <taxon>Rhodophyta</taxon>
        <taxon>Florideophyceae</taxon>
        <taxon>Rhodymeniophycidae</taxon>
        <taxon>Gracilariales</taxon>
        <taxon>Gracilariaceae</taxon>
        <taxon>Gracilariopsis</taxon>
    </lineage>
</organism>
<geneLocation type="chloroplast" evidence="1"/>
<dbReference type="NCBIfam" id="TIGR01683">
    <property type="entry name" value="thiS"/>
    <property type="match status" value="1"/>
</dbReference>
<protein>
    <submittedName>
        <fullName evidence="1">Thiamine biosynthesis protein</fullName>
    </submittedName>
</protein>
<gene>
    <name evidence="1" type="primary">thiS</name>
</gene>
<dbReference type="InterPro" id="IPR012675">
    <property type="entry name" value="Beta-grasp_dom_sf"/>
</dbReference>
<dbReference type="Gene3D" id="3.10.20.30">
    <property type="match status" value="1"/>
</dbReference>
<dbReference type="PANTHER" id="PTHR34472">
    <property type="entry name" value="SULFUR CARRIER PROTEIN THIS"/>
    <property type="match status" value="1"/>
</dbReference>
<reference evidence="1" key="1">
    <citation type="submission" date="2018-05" db="EMBL/GenBank/DDBJ databases">
        <title>Organellar genomes of Gracilariaceae.</title>
        <authorList>
            <person name="Iha C."/>
            <person name="Oliveira M.C."/>
        </authorList>
    </citation>
    <scope>NUCLEOTIDE SEQUENCE</scope>
</reference>
<keyword evidence="1" id="KW-0150">Chloroplast</keyword>
<proteinExistence type="predicted"/>
<name>A0A345U9T1_9FLOR</name>
<dbReference type="RefSeq" id="YP_009511340.1">
    <property type="nucleotide sequence ID" value="NC_039143.1"/>
</dbReference>